<gene>
    <name evidence="1" type="ORF">NUW54_g5074</name>
</gene>
<dbReference type="EMBL" id="JANSHE010001213">
    <property type="protein sequence ID" value="KAJ3003890.1"/>
    <property type="molecule type" value="Genomic_DNA"/>
</dbReference>
<organism evidence="1 2">
    <name type="scientific">Trametes sanguinea</name>
    <dbReference type="NCBI Taxonomy" id="158606"/>
    <lineage>
        <taxon>Eukaryota</taxon>
        <taxon>Fungi</taxon>
        <taxon>Dikarya</taxon>
        <taxon>Basidiomycota</taxon>
        <taxon>Agaricomycotina</taxon>
        <taxon>Agaricomycetes</taxon>
        <taxon>Polyporales</taxon>
        <taxon>Polyporaceae</taxon>
        <taxon>Trametes</taxon>
    </lineage>
</organism>
<name>A0ACC1PW50_9APHY</name>
<reference evidence="1" key="1">
    <citation type="submission" date="2022-08" db="EMBL/GenBank/DDBJ databases">
        <title>Genome Sequence of Pycnoporus sanguineus.</title>
        <authorList>
            <person name="Buettner E."/>
        </authorList>
    </citation>
    <scope>NUCLEOTIDE SEQUENCE</scope>
    <source>
        <strain evidence="1">CG-C14</strain>
    </source>
</reference>
<evidence type="ECO:0000313" key="1">
    <source>
        <dbReference type="EMBL" id="KAJ3003890.1"/>
    </source>
</evidence>
<accession>A0ACC1PW50</accession>
<proteinExistence type="predicted"/>
<sequence length="239" mass="27627">MGRIQCRKLHAKISRCDKYSRPSWIRHQDIDNDARWSRFAHLEWPIDLAAFNKDFETLTRILAALNVQPFPPKPDQVMRRSLFMVDGIQLPPLPPAVSTYDHPFILGRPYSDEWWECFVAASYEQAERDRPSGPFTGSIMNIGLEHLKWRLGPGLQRIVFTTIAVRADLPIRDDIIFETVYDQLPITGIIGIACTASLSHYYNRPDEDTYQWLLKIFGAPPAWFRSPFSPQAFDAMRGF</sequence>
<protein>
    <submittedName>
        <fullName evidence="1">Uncharacterized protein</fullName>
    </submittedName>
</protein>
<comment type="caution">
    <text evidence="1">The sequence shown here is derived from an EMBL/GenBank/DDBJ whole genome shotgun (WGS) entry which is preliminary data.</text>
</comment>
<dbReference type="Proteomes" id="UP001144978">
    <property type="component" value="Unassembled WGS sequence"/>
</dbReference>
<keyword evidence="2" id="KW-1185">Reference proteome</keyword>
<evidence type="ECO:0000313" key="2">
    <source>
        <dbReference type="Proteomes" id="UP001144978"/>
    </source>
</evidence>